<dbReference type="EMBL" id="CAJNNV010025886">
    <property type="protein sequence ID" value="CAE8616484.1"/>
    <property type="molecule type" value="Genomic_DNA"/>
</dbReference>
<sequence length="329" mass="36411">MDATGLDGKRLQMLLDSGSLLQTLEQEDANIGALDSTYWLCFLAVNQHRSICGTALNPCSCGCEHFPSGHPSCEVDKFEQVMSMMPRGMVVSLGPDLGALKRIWCLAEISTALHMDRPIEFSLSPGMPAEMKTAIAAGQYVAPQVQGCEASDPADIARILQNIESTLGFDRFNQEIGTVLVMQGPGVTGYSSWRGSQPPARWQELQARFNELPEEEKHIWRARDIASFDRAKFRDALSNPNRYEFTYFSNVTKMTIRVVGLPASWEDLKIKLNKGIPLEFDGEMLSGMAVHETIGPGPKVFGVVGDRVYYHDAGVWNQYISCTPIAIRS</sequence>
<proteinExistence type="predicted"/>
<evidence type="ECO:0000313" key="1">
    <source>
        <dbReference type="EMBL" id="CAE8606513.1"/>
    </source>
</evidence>
<keyword evidence="5" id="KW-1185">Reference proteome</keyword>
<evidence type="ECO:0000313" key="2">
    <source>
        <dbReference type="EMBL" id="CAE8616484.1"/>
    </source>
</evidence>
<protein>
    <submittedName>
        <fullName evidence="2">Uncharacterized protein</fullName>
    </submittedName>
</protein>
<organism evidence="2 5">
    <name type="scientific">Polarella glacialis</name>
    <name type="common">Dinoflagellate</name>
    <dbReference type="NCBI Taxonomy" id="89957"/>
    <lineage>
        <taxon>Eukaryota</taxon>
        <taxon>Sar</taxon>
        <taxon>Alveolata</taxon>
        <taxon>Dinophyceae</taxon>
        <taxon>Suessiales</taxon>
        <taxon>Suessiaceae</taxon>
        <taxon>Polarella</taxon>
    </lineage>
</organism>
<dbReference type="EMBL" id="CAJNNW010037460">
    <property type="protein sequence ID" value="CAE8741953.1"/>
    <property type="molecule type" value="Genomic_DNA"/>
</dbReference>
<dbReference type="AlphaFoldDB" id="A0A813FVE9"/>
<dbReference type="Proteomes" id="UP000626109">
    <property type="component" value="Unassembled WGS sequence"/>
</dbReference>
<evidence type="ECO:0000313" key="3">
    <source>
        <dbReference type="EMBL" id="CAE8652191.1"/>
    </source>
</evidence>
<dbReference type="OrthoDB" id="9970215at2759"/>
<accession>A0A813FVE9</accession>
<name>A0A813FVE9_POLGL</name>
<evidence type="ECO:0000313" key="5">
    <source>
        <dbReference type="Proteomes" id="UP000654075"/>
    </source>
</evidence>
<comment type="caution">
    <text evidence="2">The sequence shown here is derived from an EMBL/GenBank/DDBJ whole genome shotgun (WGS) entry which is preliminary data.</text>
</comment>
<dbReference type="Proteomes" id="UP000654075">
    <property type="component" value="Unassembled WGS sequence"/>
</dbReference>
<dbReference type="EMBL" id="CAJNNW010010526">
    <property type="protein sequence ID" value="CAE8652191.1"/>
    <property type="molecule type" value="Genomic_DNA"/>
</dbReference>
<reference evidence="2" key="1">
    <citation type="submission" date="2021-02" db="EMBL/GenBank/DDBJ databases">
        <authorList>
            <person name="Dougan E. K."/>
            <person name="Rhodes N."/>
            <person name="Thang M."/>
            <person name="Chan C."/>
        </authorList>
    </citation>
    <scope>NUCLEOTIDE SEQUENCE</scope>
</reference>
<dbReference type="EMBL" id="CAJNNV010019377">
    <property type="protein sequence ID" value="CAE8606513.1"/>
    <property type="molecule type" value="Genomic_DNA"/>
</dbReference>
<evidence type="ECO:0000313" key="4">
    <source>
        <dbReference type="EMBL" id="CAE8741953.1"/>
    </source>
</evidence>
<gene>
    <name evidence="1" type="ORF">PGLA1383_LOCUS24495</name>
    <name evidence="2" type="ORF">PGLA1383_LOCUS34170</name>
    <name evidence="4" type="ORF">PGLA2088_LOCUS50745</name>
    <name evidence="3" type="ORF">PGLA2088_LOCUS9514</name>
</gene>